<dbReference type="OrthoDB" id="8609993at2759"/>
<proteinExistence type="predicted"/>
<dbReference type="InterPro" id="IPR029021">
    <property type="entry name" value="Prot-tyrosine_phosphatase-like"/>
</dbReference>
<dbReference type="SUPFAM" id="SSF52799">
    <property type="entry name" value="(Phosphotyrosine protein) phosphatases II"/>
    <property type="match status" value="1"/>
</dbReference>
<dbReference type="GO" id="GO:0043235">
    <property type="term" value="C:receptor complex"/>
    <property type="evidence" value="ECO:0007669"/>
    <property type="project" value="TreeGrafter"/>
</dbReference>
<dbReference type="InterPro" id="IPR050713">
    <property type="entry name" value="RTP_Phos/Ushers"/>
</dbReference>
<dbReference type="SMART" id="SM00404">
    <property type="entry name" value="PTPc_motif"/>
    <property type="match status" value="1"/>
</dbReference>
<dbReference type="InterPro" id="IPR016130">
    <property type="entry name" value="Tyr_Pase_AS"/>
</dbReference>
<dbReference type="Pfam" id="PF00102">
    <property type="entry name" value="Y_phosphatase"/>
    <property type="match status" value="1"/>
</dbReference>
<dbReference type="PROSITE" id="PS00383">
    <property type="entry name" value="TYR_PHOSPHATASE_1"/>
    <property type="match status" value="1"/>
</dbReference>
<evidence type="ECO:0000256" key="1">
    <source>
        <dbReference type="ARBA" id="ARBA00022692"/>
    </source>
</evidence>
<evidence type="ECO:0000313" key="7">
    <source>
        <dbReference type="Proteomes" id="UP000770717"/>
    </source>
</evidence>
<name>A0A8J6EBV5_ELECQ</name>
<dbReference type="PROSITE" id="PS50056">
    <property type="entry name" value="TYR_PHOSPHATASE_2"/>
    <property type="match status" value="1"/>
</dbReference>
<dbReference type="AlphaFoldDB" id="A0A8J6EBV5"/>
<keyword evidence="7" id="KW-1185">Reference proteome</keyword>
<accession>A0A8J6EBV5</accession>
<dbReference type="InterPro" id="IPR003595">
    <property type="entry name" value="Tyr_Pase_cat"/>
</dbReference>
<dbReference type="InterPro" id="IPR000387">
    <property type="entry name" value="Tyr_Pase_dom"/>
</dbReference>
<evidence type="ECO:0000256" key="2">
    <source>
        <dbReference type="ARBA" id="ARBA00022989"/>
    </source>
</evidence>
<dbReference type="PRINTS" id="PR00700">
    <property type="entry name" value="PRTYPHPHTASE"/>
</dbReference>
<keyword evidence="2" id="KW-1133">Transmembrane helix</keyword>
<gene>
    <name evidence="6" type="ORF">GDO78_016788</name>
</gene>
<dbReference type="Proteomes" id="UP000770717">
    <property type="component" value="Unassembled WGS sequence"/>
</dbReference>
<feature type="domain" description="Tyrosine-protein phosphatase" evidence="4">
    <location>
        <begin position="1"/>
        <end position="100"/>
    </location>
</feature>
<keyword evidence="1" id="KW-0812">Transmembrane</keyword>
<evidence type="ECO:0000259" key="4">
    <source>
        <dbReference type="PROSITE" id="PS50055"/>
    </source>
</evidence>
<dbReference type="GO" id="GO:0004725">
    <property type="term" value="F:protein tyrosine phosphatase activity"/>
    <property type="evidence" value="ECO:0007669"/>
    <property type="project" value="InterPro"/>
</dbReference>
<keyword evidence="2" id="KW-0472">Membrane</keyword>
<dbReference type="PANTHER" id="PTHR46957">
    <property type="entry name" value="CYTOKINE RECEPTOR"/>
    <property type="match status" value="1"/>
</dbReference>
<feature type="domain" description="Tyrosine specific protein phosphatases" evidence="5">
    <location>
        <begin position="30"/>
        <end position="100"/>
    </location>
</feature>
<organism evidence="6 7">
    <name type="scientific">Eleutherodactylus coqui</name>
    <name type="common">Puerto Rican coqui</name>
    <dbReference type="NCBI Taxonomy" id="57060"/>
    <lineage>
        <taxon>Eukaryota</taxon>
        <taxon>Metazoa</taxon>
        <taxon>Chordata</taxon>
        <taxon>Craniata</taxon>
        <taxon>Vertebrata</taxon>
        <taxon>Euteleostomi</taxon>
        <taxon>Amphibia</taxon>
        <taxon>Batrachia</taxon>
        <taxon>Anura</taxon>
        <taxon>Neobatrachia</taxon>
        <taxon>Hyloidea</taxon>
        <taxon>Eleutherodactylidae</taxon>
        <taxon>Eleutherodactylinae</taxon>
        <taxon>Eleutherodactylus</taxon>
        <taxon>Eleutherodactylus</taxon>
    </lineage>
</organism>
<dbReference type="Gene3D" id="3.90.190.10">
    <property type="entry name" value="Protein tyrosine phosphatase superfamily"/>
    <property type="match status" value="1"/>
</dbReference>
<reference evidence="6" key="1">
    <citation type="thesis" date="2020" institute="ProQuest LLC" country="789 East Eisenhower Parkway, Ann Arbor, MI, USA">
        <title>Comparative Genomics and Chromosome Evolution.</title>
        <authorList>
            <person name="Mudd A.B."/>
        </authorList>
    </citation>
    <scope>NUCLEOTIDE SEQUENCE</scope>
    <source>
        <strain evidence="6">HN-11 Male</strain>
        <tissue evidence="6">Kidney and liver</tissue>
    </source>
</reference>
<evidence type="ECO:0000313" key="6">
    <source>
        <dbReference type="EMBL" id="KAG9461471.1"/>
    </source>
</evidence>
<dbReference type="PROSITE" id="PS50055">
    <property type="entry name" value="TYR_PHOSPHATASE_PTP"/>
    <property type="match status" value="1"/>
</dbReference>
<comment type="caution">
    <text evidence="6">The sequence shown here is derived from an EMBL/GenBank/DDBJ whole genome shotgun (WGS) entry which is preliminary data.</text>
</comment>
<protein>
    <submittedName>
        <fullName evidence="6">Uncharacterized protein</fullName>
    </submittedName>
</protein>
<keyword evidence="3" id="KW-0325">Glycoprotein</keyword>
<dbReference type="PANTHER" id="PTHR46957:SF5">
    <property type="entry name" value="PROTEIN-TYROSINE-PHOSPHATASE"/>
    <property type="match status" value="1"/>
</dbReference>
<evidence type="ECO:0000259" key="5">
    <source>
        <dbReference type="PROSITE" id="PS50056"/>
    </source>
</evidence>
<dbReference type="EMBL" id="WNTK01021052">
    <property type="protein sequence ID" value="KAG9461471.1"/>
    <property type="molecule type" value="Genomic_DNA"/>
</dbReference>
<dbReference type="InterPro" id="IPR000242">
    <property type="entry name" value="PTP_cat"/>
</dbReference>
<evidence type="ECO:0000256" key="3">
    <source>
        <dbReference type="ARBA" id="ARBA00023180"/>
    </source>
</evidence>
<sequence length="110" mass="12792">MQTRQSKQIRHFHFTAWPDFGVPKTTSDLIRFRNLVHEYTTNCYPLNSPIVVHCSAGVGRTGTFITLDRIIKQIEAEDRIDVYGTVYDLRMHRLLMVQTEVSGWQCLHSP</sequence>